<dbReference type="EMBL" id="CDSF01000087">
    <property type="protein sequence ID" value="CEO98747.1"/>
    <property type="molecule type" value="Genomic_DNA"/>
</dbReference>
<sequence>MLRFGSGTGVLTGLAQAPLQSVRRCRAFANRTSDGVPNAGHSPSIALSNPSMVPVALDVLLAALTDTPIRVDDVHCGYHLPDLVARFGLYTLPNDDDPTTFKVALPPIVQGDLQRALPCLFTEALPALLAPNLSSIFSFEFGRYLERVFSLALLAHGGLRATLGHVFPPLSHVADLSSASLLDLIERPAPGFSRDATAVAPPFVDLVKSPAKVIWSKPLLPCSRSWKNVLEKHRRLERSTVLLPASLSFSPDVILFMPLDEVIVGLTITHDDPDAVQEVDLAAAIRKFNVMAETADDMGLRHVFAFASLRGLPSWLGQLSGRPMTPEERRQLGLHASATGVVLADADLDALLFSADVRRKAIAFAHKFIR</sequence>
<proteinExistence type="predicted"/>
<accession>A0A0G4IU37</accession>
<dbReference type="EMBL" id="OVEO01000014">
    <property type="protein sequence ID" value="SPR00623.1"/>
    <property type="molecule type" value="Genomic_DNA"/>
</dbReference>
<protein>
    <submittedName>
        <fullName evidence="1">Uncharacterized protein</fullName>
    </submittedName>
</protein>
<keyword evidence="2" id="KW-0496">Mitochondrion</keyword>
<evidence type="ECO:0000313" key="4">
    <source>
        <dbReference type="Proteomes" id="UP000290189"/>
    </source>
</evidence>
<organism evidence="1 3">
    <name type="scientific">Plasmodiophora brassicae</name>
    <name type="common">Clubroot disease agent</name>
    <dbReference type="NCBI Taxonomy" id="37360"/>
    <lineage>
        <taxon>Eukaryota</taxon>
        <taxon>Sar</taxon>
        <taxon>Rhizaria</taxon>
        <taxon>Endomyxa</taxon>
        <taxon>Phytomyxea</taxon>
        <taxon>Plasmodiophorida</taxon>
        <taxon>Plasmodiophoridae</taxon>
        <taxon>Plasmodiophora</taxon>
    </lineage>
</organism>
<keyword evidence="3" id="KW-1185">Reference proteome</keyword>
<reference evidence="2 4" key="2">
    <citation type="submission" date="2018-03" db="EMBL/GenBank/DDBJ databases">
        <authorList>
            <person name="Fogelqvist J."/>
        </authorList>
    </citation>
    <scope>NUCLEOTIDE SEQUENCE [LARGE SCALE GENOMIC DNA]</scope>
</reference>
<dbReference type="AlphaFoldDB" id="A0A0G4IU37"/>
<geneLocation type="mitochondrion" evidence="2"/>
<dbReference type="Proteomes" id="UP000039324">
    <property type="component" value="Unassembled WGS sequence"/>
</dbReference>
<evidence type="ECO:0000313" key="2">
    <source>
        <dbReference type="EMBL" id="SPR00623.1"/>
    </source>
</evidence>
<evidence type="ECO:0000313" key="3">
    <source>
        <dbReference type="Proteomes" id="UP000039324"/>
    </source>
</evidence>
<evidence type="ECO:0000313" key="1">
    <source>
        <dbReference type="EMBL" id="CEO98747.1"/>
    </source>
</evidence>
<gene>
    <name evidence="1" type="ORF">PBRA_006861</name>
    <name evidence="2" type="ORF">PLBR_LOCUS7838</name>
</gene>
<name>A0A0G4IU37_PLABS</name>
<dbReference type="Proteomes" id="UP000290189">
    <property type="component" value="Unassembled WGS sequence"/>
</dbReference>
<reference evidence="1 3" key="1">
    <citation type="submission" date="2015-02" db="EMBL/GenBank/DDBJ databases">
        <authorList>
            <person name="Chooi Y.-H."/>
        </authorList>
    </citation>
    <scope>NUCLEOTIDE SEQUENCE [LARGE SCALE GENOMIC DNA]</scope>
    <source>
        <strain evidence="1">E3</strain>
    </source>
</reference>